<dbReference type="InterPro" id="IPR051910">
    <property type="entry name" value="ComF/GntX_DNA_util-trans"/>
</dbReference>
<dbReference type="CDD" id="cd06223">
    <property type="entry name" value="PRTases_typeI"/>
    <property type="match status" value="1"/>
</dbReference>
<dbReference type="eggNOG" id="COG1040">
    <property type="taxonomic scope" value="Bacteria"/>
</dbReference>
<gene>
    <name evidence="2" type="ORF">FC59_GL001697</name>
</gene>
<reference evidence="2 3" key="1">
    <citation type="journal article" date="2015" name="Genome Announc.">
        <title>Expanding the biotechnology potential of lactobacilli through comparative genomics of 213 strains and associated genera.</title>
        <authorList>
            <person name="Sun Z."/>
            <person name="Harris H.M."/>
            <person name="McCann A."/>
            <person name="Guo C."/>
            <person name="Argimon S."/>
            <person name="Zhang W."/>
            <person name="Yang X."/>
            <person name="Jeffery I.B."/>
            <person name="Cooney J.C."/>
            <person name="Kagawa T.F."/>
            <person name="Liu W."/>
            <person name="Song Y."/>
            <person name="Salvetti E."/>
            <person name="Wrobel A."/>
            <person name="Rasinkangas P."/>
            <person name="Parkhill J."/>
            <person name="Rea M.C."/>
            <person name="O'Sullivan O."/>
            <person name="Ritari J."/>
            <person name="Douillard F.P."/>
            <person name="Paul Ross R."/>
            <person name="Yang R."/>
            <person name="Briner A.E."/>
            <person name="Felis G.E."/>
            <person name="de Vos W.M."/>
            <person name="Barrangou R."/>
            <person name="Klaenhammer T.R."/>
            <person name="Caufield P.W."/>
            <person name="Cui Y."/>
            <person name="Zhang H."/>
            <person name="O'Toole P.W."/>
        </authorList>
    </citation>
    <scope>NUCLEOTIDE SEQUENCE [LARGE SCALE GENOMIC DNA]</scope>
    <source>
        <strain evidence="2 3">DSM 16761</strain>
    </source>
</reference>
<dbReference type="Proteomes" id="UP000051307">
    <property type="component" value="Unassembled WGS sequence"/>
</dbReference>
<name>A0A0R1V974_9LACO</name>
<protein>
    <submittedName>
        <fullName evidence="2">Competence protein</fullName>
    </submittedName>
</protein>
<dbReference type="RefSeq" id="WP_025014491.1">
    <property type="nucleotide sequence ID" value="NZ_AZFU01000044.1"/>
</dbReference>
<dbReference type="EMBL" id="AZFU01000044">
    <property type="protein sequence ID" value="KRM02097.1"/>
    <property type="molecule type" value="Genomic_DNA"/>
</dbReference>
<dbReference type="AlphaFoldDB" id="A0A0R1V974"/>
<dbReference type="InterPro" id="IPR029057">
    <property type="entry name" value="PRTase-like"/>
</dbReference>
<dbReference type="InterPro" id="IPR000836">
    <property type="entry name" value="PRTase_dom"/>
</dbReference>
<sequence>MKKCLLCEQGFTPVISFAEIFSLKKYRELKICRHCQKQFQRLTGKQCAICSRMLDKGIICNDCERWKRIYQGDVLRNHALYRYDSTFHDLMVSYKRRGDYAMREILQELCYEYLVKNKYDYYVPVPTSPEHQQRRQFDTISAIYGDILPLTTVLIKKEGSHAQGEKNKEERLKTPQSFLVDKTINIRENKQTGKVLILDDIYTTGRTLYYARDCLKEVFPGMQIESFSICR</sequence>
<evidence type="ECO:0000256" key="1">
    <source>
        <dbReference type="ARBA" id="ARBA00008007"/>
    </source>
</evidence>
<evidence type="ECO:0000313" key="2">
    <source>
        <dbReference type="EMBL" id="KRM02097.1"/>
    </source>
</evidence>
<dbReference type="Gene3D" id="3.40.50.2020">
    <property type="match status" value="1"/>
</dbReference>
<dbReference type="OrthoDB" id="9779910at2"/>
<comment type="similarity">
    <text evidence="1">Belongs to the ComF/GntX family.</text>
</comment>
<proteinExistence type="inferred from homology"/>
<dbReference type="SUPFAM" id="SSF53271">
    <property type="entry name" value="PRTase-like"/>
    <property type="match status" value="1"/>
</dbReference>
<evidence type="ECO:0000313" key="3">
    <source>
        <dbReference type="Proteomes" id="UP000051307"/>
    </source>
</evidence>
<dbReference type="PATRIC" id="fig|1423767.3.peg.1761"/>
<comment type="caution">
    <text evidence="2">The sequence shown here is derived from an EMBL/GenBank/DDBJ whole genome shotgun (WGS) entry which is preliminary data.</text>
</comment>
<dbReference type="PANTHER" id="PTHR47505">
    <property type="entry name" value="DNA UTILIZATION PROTEIN YHGH"/>
    <property type="match status" value="1"/>
</dbReference>
<organism evidence="2 3">
    <name type="scientific">Lactobacillus kitasatonis DSM 16761 = JCM 1039</name>
    <dbReference type="NCBI Taxonomy" id="1423767"/>
    <lineage>
        <taxon>Bacteria</taxon>
        <taxon>Bacillati</taxon>
        <taxon>Bacillota</taxon>
        <taxon>Bacilli</taxon>
        <taxon>Lactobacillales</taxon>
        <taxon>Lactobacillaceae</taxon>
        <taxon>Lactobacillus</taxon>
    </lineage>
</organism>
<dbReference type="PANTHER" id="PTHR47505:SF1">
    <property type="entry name" value="DNA UTILIZATION PROTEIN YHGH"/>
    <property type="match status" value="1"/>
</dbReference>
<accession>A0A0R1V974</accession>